<sequence length="106" mass="11097">MARKTLVEQIDEIQFSDAALDLGKQLSRHSATDEKGCVVLAAAALLIAGQFPGRTRATADGVARLCGEFGELVIRMHSELEAARGRQDAPQPPLRVVGGTDVGGAA</sequence>
<comment type="caution">
    <text evidence="2">The sequence shown here is derived from an EMBL/GenBank/DDBJ whole genome shotgun (WGS) entry which is preliminary data.</text>
</comment>
<gene>
    <name evidence="2" type="ORF">D2T29_19780</name>
</gene>
<name>A0A443K228_9RHOB</name>
<evidence type="ECO:0000313" key="3">
    <source>
        <dbReference type="Proteomes" id="UP000284451"/>
    </source>
</evidence>
<evidence type="ECO:0000256" key="1">
    <source>
        <dbReference type="SAM" id="MobiDB-lite"/>
    </source>
</evidence>
<dbReference type="RefSeq" id="WP_128233845.1">
    <property type="nucleotide sequence ID" value="NZ_SAUY01000038.1"/>
</dbReference>
<organism evidence="2 3">
    <name type="scientific">Paenirhodobacter populi</name>
    <dbReference type="NCBI Taxonomy" id="2306993"/>
    <lineage>
        <taxon>Bacteria</taxon>
        <taxon>Pseudomonadati</taxon>
        <taxon>Pseudomonadota</taxon>
        <taxon>Alphaproteobacteria</taxon>
        <taxon>Rhodobacterales</taxon>
        <taxon>Rhodobacter group</taxon>
        <taxon>Paenirhodobacter</taxon>
    </lineage>
</organism>
<dbReference type="EMBL" id="SAUY01000038">
    <property type="protein sequence ID" value="RWR26820.1"/>
    <property type="molecule type" value="Genomic_DNA"/>
</dbReference>
<reference evidence="2 3" key="1">
    <citation type="submission" date="2019-01" db="EMBL/GenBank/DDBJ databases">
        <title>Sinorhodobacter populi sp. nov. isolated from the symptomatic bark tissue of Populus euramericana canker.</title>
        <authorList>
            <person name="Xu G."/>
        </authorList>
    </citation>
    <scope>NUCLEOTIDE SEQUENCE [LARGE SCALE GENOMIC DNA]</scope>
    <source>
        <strain evidence="2 3">07D10-4-3</strain>
    </source>
</reference>
<dbReference type="AlphaFoldDB" id="A0A443K228"/>
<feature type="region of interest" description="Disordered" evidence="1">
    <location>
        <begin position="81"/>
        <end position="106"/>
    </location>
</feature>
<evidence type="ECO:0000313" key="2">
    <source>
        <dbReference type="EMBL" id="RWR26820.1"/>
    </source>
</evidence>
<accession>A0A443K228</accession>
<dbReference type="Proteomes" id="UP000284451">
    <property type="component" value="Unassembled WGS sequence"/>
</dbReference>
<reference evidence="2 3" key="2">
    <citation type="submission" date="2019-01" db="EMBL/GenBank/DDBJ databases">
        <authorList>
            <person name="Li Y."/>
        </authorList>
    </citation>
    <scope>NUCLEOTIDE SEQUENCE [LARGE SCALE GENOMIC DNA]</scope>
    <source>
        <strain evidence="2 3">07D10-4-3</strain>
    </source>
</reference>
<protein>
    <submittedName>
        <fullName evidence="2">Uncharacterized protein</fullName>
    </submittedName>
</protein>
<proteinExistence type="predicted"/>